<dbReference type="EMBL" id="JAQQXT010000004">
    <property type="protein sequence ID" value="MDC8771725.1"/>
    <property type="molecule type" value="Genomic_DNA"/>
</dbReference>
<evidence type="ECO:0000313" key="2">
    <source>
        <dbReference type="Proteomes" id="UP001221189"/>
    </source>
</evidence>
<accession>A0ABT5KCR8</accession>
<evidence type="ECO:0008006" key="3">
    <source>
        <dbReference type="Google" id="ProtNLM"/>
    </source>
</evidence>
<keyword evidence="2" id="KW-1185">Reference proteome</keyword>
<evidence type="ECO:0000313" key="1">
    <source>
        <dbReference type="EMBL" id="MDC8771725.1"/>
    </source>
</evidence>
<dbReference type="RefSeq" id="WP_273600010.1">
    <property type="nucleotide sequence ID" value="NZ_JAQQXT010000004.1"/>
</dbReference>
<name>A0ABT5KCR8_9BURK</name>
<organism evidence="1 2">
    <name type="scientific">Roseateles albus</name>
    <dbReference type="NCBI Taxonomy" id="2987525"/>
    <lineage>
        <taxon>Bacteria</taxon>
        <taxon>Pseudomonadati</taxon>
        <taxon>Pseudomonadota</taxon>
        <taxon>Betaproteobacteria</taxon>
        <taxon>Burkholderiales</taxon>
        <taxon>Sphaerotilaceae</taxon>
        <taxon>Roseateles</taxon>
    </lineage>
</organism>
<comment type="caution">
    <text evidence="1">The sequence shown here is derived from an EMBL/GenBank/DDBJ whole genome shotgun (WGS) entry which is preliminary data.</text>
</comment>
<dbReference type="Proteomes" id="UP001221189">
    <property type="component" value="Unassembled WGS sequence"/>
</dbReference>
<sequence>MAQLAHAFDFNECIEEALDYHDPNRPGFVSVMEKQADGQMRQSSFKLVDLPGRLVQLRESGRDAFIGQNEFWKPNRQAINVWRMTTQFVDLDTYNVPDLAWRLPETQRDMLLQFIDDEGLPPPSVILFSGRGLQVKWHLAGALPPRRAVPRWQVVQDELCRRFTKFGSDIKARDVSRVLRVAGTVNTKSGELVRILYRGNVCAMGGERMANGGVGYDFDLLANEVLPCSRVELAANAESRVRLQEEGEAESARRRDAVRERLAVVDGGNSATRKKSSSAKGLVATQLAWDRLEDLRSLSELRGWTSTGAPAGRRDMMMFLSACFLADSRLCIDINPQLKSLASEFAPTWTVAELASCTSTALSRAAAAERGEKVLFGGAEVCPRYRFKNSTLVNLLDISPYEQRQLQTIFGPDEVRRRDRERKARQRLEAGCESREAYLARAAEAAIKARSLKANGFTRSQIAAALGVSLAAVTGYCKG</sequence>
<proteinExistence type="predicted"/>
<gene>
    <name evidence="1" type="ORF">PRZ03_09110</name>
</gene>
<protein>
    <recommendedName>
        <fullName evidence="3">Replication protein</fullName>
    </recommendedName>
</protein>
<reference evidence="1 2" key="1">
    <citation type="submission" date="2022-10" db="EMBL/GenBank/DDBJ databases">
        <title>Paucibacter sp. hw1 Genome sequencing.</title>
        <authorList>
            <person name="Park S."/>
        </authorList>
    </citation>
    <scope>NUCLEOTIDE SEQUENCE [LARGE SCALE GENOMIC DNA]</scope>
    <source>
        <strain evidence="2">hw1</strain>
    </source>
</reference>